<evidence type="ECO:0000256" key="2">
    <source>
        <dbReference type="SAM" id="SignalP"/>
    </source>
</evidence>
<organism evidence="3 4">
    <name type="scientific">Paxillus rubicundulus Ve08.2h10</name>
    <dbReference type="NCBI Taxonomy" id="930991"/>
    <lineage>
        <taxon>Eukaryota</taxon>
        <taxon>Fungi</taxon>
        <taxon>Dikarya</taxon>
        <taxon>Basidiomycota</taxon>
        <taxon>Agaricomycotina</taxon>
        <taxon>Agaricomycetes</taxon>
        <taxon>Agaricomycetidae</taxon>
        <taxon>Boletales</taxon>
        <taxon>Paxilineae</taxon>
        <taxon>Paxillaceae</taxon>
        <taxon>Paxillus</taxon>
    </lineage>
</organism>
<name>A0A0D0BND0_9AGAM</name>
<keyword evidence="2" id="KW-0732">Signal</keyword>
<evidence type="ECO:0000313" key="4">
    <source>
        <dbReference type="Proteomes" id="UP000054538"/>
    </source>
</evidence>
<evidence type="ECO:0000313" key="3">
    <source>
        <dbReference type="EMBL" id="KIK73087.1"/>
    </source>
</evidence>
<dbReference type="InParanoid" id="A0A0D0BND0"/>
<feature type="non-terminal residue" evidence="3">
    <location>
        <position position="1"/>
    </location>
</feature>
<protein>
    <recommendedName>
        <fullName evidence="5">DDE Tnp4 domain-containing protein</fullName>
    </recommendedName>
</protein>
<feature type="region of interest" description="Disordered" evidence="1">
    <location>
        <begin position="34"/>
        <end position="57"/>
    </location>
</feature>
<accession>A0A0D0BND0</accession>
<feature type="signal peptide" evidence="2">
    <location>
        <begin position="1"/>
        <end position="20"/>
    </location>
</feature>
<sequence length="71" mass="8145">ACQWISICIILHNLVVEVEGGQHGAYFALQHGRVEEEEDRGPHEEPLEEENPDGEAKRRKLVEELFAFQSM</sequence>
<dbReference type="AlphaFoldDB" id="A0A0D0BND0"/>
<proteinExistence type="predicted"/>
<reference evidence="4" key="2">
    <citation type="submission" date="2015-01" db="EMBL/GenBank/DDBJ databases">
        <title>Evolutionary Origins and Diversification of the Mycorrhizal Mutualists.</title>
        <authorList>
            <consortium name="DOE Joint Genome Institute"/>
            <consortium name="Mycorrhizal Genomics Consortium"/>
            <person name="Kohler A."/>
            <person name="Kuo A."/>
            <person name="Nagy L.G."/>
            <person name="Floudas D."/>
            <person name="Copeland A."/>
            <person name="Barry K.W."/>
            <person name="Cichocki N."/>
            <person name="Veneault-Fourrey C."/>
            <person name="LaButti K."/>
            <person name="Lindquist E.A."/>
            <person name="Lipzen A."/>
            <person name="Lundell T."/>
            <person name="Morin E."/>
            <person name="Murat C."/>
            <person name="Riley R."/>
            <person name="Ohm R."/>
            <person name="Sun H."/>
            <person name="Tunlid A."/>
            <person name="Henrissat B."/>
            <person name="Grigoriev I.V."/>
            <person name="Hibbett D.S."/>
            <person name="Martin F."/>
        </authorList>
    </citation>
    <scope>NUCLEOTIDE SEQUENCE [LARGE SCALE GENOMIC DNA]</scope>
    <source>
        <strain evidence="4">Ve08.2h10</strain>
    </source>
</reference>
<evidence type="ECO:0008006" key="5">
    <source>
        <dbReference type="Google" id="ProtNLM"/>
    </source>
</evidence>
<feature type="chain" id="PRO_5002219642" description="DDE Tnp4 domain-containing protein" evidence="2">
    <location>
        <begin position="21"/>
        <end position="71"/>
    </location>
</feature>
<dbReference type="HOGENOM" id="CLU_2747032_0_0_1"/>
<keyword evidence="4" id="KW-1185">Reference proteome</keyword>
<gene>
    <name evidence="3" type="ORF">PAXRUDRAFT_796128</name>
</gene>
<dbReference type="Proteomes" id="UP000054538">
    <property type="component" value="Unassembled WGS sequence"/>
</dbReference>
<dbReference type="EMBL" id="KN830120">
    <property type="protein sequence ID" value="KIK73087.1"/>
    <property type="molecule type" value="Genomic_DNA"/>
</dbReference>
<reference evidence="3 4" key="1">
    <citation type="submission" date="2014-04" db="EMBL/GenBank/DDBJ databases">
        <authorList>
            <consortium name="DOE Joint Genome Institute"/>
            <person name="Kuo A."/>
            <person name="Kohler A."/>
            <person name="Jargeat P."/>
            <person name="Nagy L.G."/>
            <person name="Floudas D."/>
            <person name="Copeland A."/>
            <person name="Barry K.W."/>
            <person name="Cichocki N."/>
            <person name="Veneault-Fourrey C."/>
            <person name="LaButti K."/>
            <person name="Lindquist E.A."/>
            <person name="Lipzen A."/>
            <person name="Lundell T."/>
            <person name="Morin E."/>
            <person name="Murat C."/>
            <person name="Sun H."/>
            <person name="Tunlid A."/>
            <person name="Henrissat B."/>
            <person name="Grigoriev I.V."/>
            <person name="Hibbett D.S."/>
            <person name="Martin F."/>
            <person name="Nordberg H.P."/>
            <person name="Cantor M.N."/>
            <person name="Hua S.X."/>
        </authorList>
    </citation>
    <scope>NUCLEOTIDE SEQUENCE [LARGE SCALE GENOMIC DNA]</scope>
    <source>
        <strain evidence="3 4">Ve08.2h10</strain>
    </source>
</reference>
<evidence type="ECO:0000256" key="1">
    <source>
        <dbReference type="SAM" id="MobiDB-lite"/>
    </source>
</evidence>